<protein>
    <recommendedName>
        <fullName evidence="9">MLX-interacting protein</fullName>
    </recommendedName>
</protein>
<evidence type="ECO:0000313" key="8">
    <source>
        <dbReference type="Proteomes" id="UP000678499"/>
    </source>
</evidence>
<evidence type="ECO:0008006" key="9">
    <source>
        <dbReference type="Google" id="ProtNLM"/>
    </source>
</evidence>
<proteinExistence type="predicted"/>
<evidence type="ECO:0000256" key="4">
    <source>
        <dbReference type="ARBA" id="ARBA00023163"/>
    </source>
</evidence>
<evidence type="ECO:0000256" key="1">
    <source>
        <dbReference type="ARBA" id="ARBA00004123"/>
    </source>
</evidence>
<feature type="region of interest" description="Disordered" evidence="6">
    <location>
        <begin position="1"/>
        <end position="38"/>
    </location>
</feature>
<dbReference type="InterPro" id="IPR052207">
    <property type="entry name" value="Max-like/E-box_TFs"/>
</dbReference>
<feature type="compositionally biased region" description="Polar residues" evidence="6">
    <location>
        <begin position="509"/>
        <end position="519"/>
    </location>
</feature>
<keyword evidence="4" id="KW-0804">Transcription</keyword>
<feature type="region of interest" description="Disordered" evidence="6">
    <location>
        <begin position="503"/>
        <end position="536"/>
    </location>
</feature>
<dbReference type="GO" id="GO:0005634">
    <property type="term" value="C:nucleus"/>
    <property type="evidence" value="ECO:0007669"/>
    <property type="project" value="UniProtKB-SubCell"/>
</dbReference>
<evidence type="ECO:0000256" key="3">
    <source>
        <dbReference type="ARBA" id="ARBA00023125"/>
    </source>
</evidence>
<dbReference type="CDD" id="cd21739">
    <property type="entry name" value="NES2-NLS_ChREBP-like"/>
    <property type="match status" value="1"/>
</dbReference>
<dbReference type="AlphaFoldDB" id="A0A7R9GCX3"/>
<feature type="compositionally biased region" description="Polar residues" evidence="6">
    <location>
        <begin position="16"/>
        <end position="25"/>
    </location>
</feature>
<evidence type="ECO:0000256" key="6">
    <source>
        <dbReference type="SAM" id="MobiDB-lite"/>
    </source>
</evidence>
<evidence type="ECO:0000313" key="7">
    <source>
        <dbReference type="EMBL" id="CAD7276242.1"/>
    </source>
</evidence>
<dbReference type="EMBL" id="CAJPEX010000582">
    <property type="protein sequence ID" value="CAG0916394.1"/>
    <property type="molecule type" value="Genomic_DNA"/>
</dbReference>
<dbReference type="Proteomes" id="UP000678499">
    <property type="component" value="Unassembled WGS sequence"/>
</dbReference>
<accession>A0A7R9GCX3</accession>
<dbReference type="GO" id="GO:0000981">
    <property type="term" value="F:DNA-binding transcription factor activity, RNA polymerase II-specific"/>
    <property type="evidence" value="ECO:0007669"/>
    <property type="project" value="TreeGrafter"/>
</dbReference>
<name>A0A7R9GCX3_9CRUS</name>
<sequence length="654" mass="71425">MLSCEPKYRESFANMGRTQASSSAQDPRIPHSVPPPADQCNHNKETIHSGHFMVSEFEAEAQDDEENVAIPVPDESEVKLAVKAPPARIPRPEPAAMNFTELQAVSLERRHSQTVAIDSSLTKLFQCMSLAYRQKLTSPKWNRFKGLKLRWKDKIRLNNIIWRAWHMQFIKRRSVAVCQFASPLDVDIHVKPEAIVLEGKYWKRKLAAVTAEYKKWRIYYRNNILRKVGRCDESDLSAIQIDGSEWSGGFRCLPGVGLSGGIEHLFDDVDLLVDFNDTLFSTLLPNQPYYFPNPREIDLLQSKLPPVAEEVNLDGVSSSQNAVLPQPENQVMYAEMGPLVATDAPLPATVNISPQADVKCPSEVEGCLPSAMEETEAAPVVYSYMGKEYSCIQETPYSLTMASPPYQPQHTALQPVKIESAAAPVDANMGISAPGFGFRPRRTVFSSSQPLGTQAGSKAQAFEAHQRAANMDTSGDVVATVYTIAQEPLQYQVVEAPVAKGKQMGRSFSGGSHIQSAWNSPPKRRDSAPASPQEVAVGLAKPPTIFSTKSLPQKFAQPTNKPFPVRSASLGKMTNVVEPFPGSQPVNSSNTGSGGQKVTFATNVSTFVESPRPPSIGAHSSSSGFVSPTTPPVLSPTSMKFSSDSSGPDGTYNK</sequence>
<gene>
    <name evidence="7" type="ORF">NMOB1V02_LOCUS4014</name>
</gene>
<feature type="compositionally biased region" description="Basic and acidic residues" evidence="6">
    <location>
        <begin position="1"/>
        <end position="10"/>
    </location>
</feature>
<keyword evidence="5" id="KW-0539">Nucleus</keyword>
<evidence type="ECO:0000256" key="2">
    <source>
        <dbReference type="ARBA" id="ARBA00023015"/>
    </source>
</evidence>
<dbReference type="EMBL" id="OA882619">
    <property type="protein sequence ID" value="CAD7276242.1"/>
    <property type="molecule type" value="Genomic_DNA"/>
</dbReference>
<keyword evidence="3" id="KW-0238">DNA-binding</keyword>
<keyword evidence="2" id="KW-0805">Transcription regulation</keyword>
<dbReference type="PANTHER" id="PTHR15741:SF37">
    <property type="entry name" value="LD38259P"/>
    <property type="match status" value="1"/>
</dbReference>
<organism evidence="7">
    <name type="scientific">Notodromas monacha</name>
    <dbReference type="NCBI Taxonomy" id="399045"/>
    <lineage>
        <taxon>Eukaryota</taxon>
        <taxon>Metazoa</taxon>
        <taxon>Ecdysozoa</taxon>
        <taxon>Arthropoda</taxon>
        <taxon>Crustacea</taxon>
        <taxon>Oligostraca</taxon>
        <taxon>Ostracoda</taxon>
        <taxon>Podocopa</taxon>
        <taxon>Podocopida</taxon>
        <taxon>Cypridocopina</taxon>
        <taxon>Cypridoidea</taxon>
        <taxon>Cyprididae</taxon>
        <taxon>Notodromas</taxon>
    </lineage>
</organism>
<reference evidence="7" key="1">
    <citation type="submission" date="2020-11" db="EMBL/GenBank/DDBJ databases">
        <authorList>
            <person name="Tran Van P."/>
        </authorList>
    </citation>
    <scope>NUCLEOTIDE SEQUENCE</scope>
</reference>
<feature type="region of interest" description="Disordered" evidence="6">
    <location>
        <begin position="606"/>
        <end position="654"/>
    </location>
</feature>
<dbReference type="OrthoDB" id="6022628at2759"/>
<comment type="subcellular location">
    <subcellularLocation>
        <location evidence="1">Nucleus</location>
    </subcellularLocation>
</comment>
<evidence type="ECO:0000256" key="5">
    <source>
        <dbReference type="ARBA" id="ARBA00023242"/>
    </source>
</evidence>
<dbReference type="PANTHER" id="PTHR15741">
    <property type="entry name" value="BASIC HELIX-LOOP-HELIX ZIP TRANSCRIPTION FACTOR"/>
    <property type="match status" value="1"/>
</dbReference>
<feature type="non-terminal residue" evidence="7">
    <location>
        <position position="1"/>
    </location>
</feature>
<dbReference type="GO" id="GO:0000978">
    <property type="term" value="F:RNA polymerase II cis-regulatory region sequence-specific DNA binding"/>
    <property type="evidence" value="ECO:0007669"/>
    <property type="project" value="TreeGrafter"/>
</dbReference>
<feature type="compositionally biased region" description="Polar residues" evidence="6">
    <location>
        <begin position="639"/>
        <end position="654"/>
    </location>
</feature>
<keyword evidence="8" id="KW-1185">Reference proteome</keyword>